<keyword evidence="3" id="KW-1185">Reference proteome</keyword>
<feature type="domain" description="BT4734-like N-terminal" evidence="1">
    <location>
        <begin position="160"/>
        <end position="280"/>
    </location>
</feature>
<evidence type="ECO:0000259" key="1">
    <source>
        <dbReference type="Pfam" id="PF08800"/>
    </source>
</evidence>
<organism evidence="2 3">
    <name type="scientific">Hymenobacter nivis</name>
    <dbReference type="NCBI Taxonomy" id="1850093"/>
    <lineage>
        <taxon>Bacteria</taxon>
        <taxon>Pseudomonadati</taxon>
        <taxon>Bacteroidota</taxon>
        <taxon>Cytophagia</taxon>
        <taxon>Cytophagales</taxon>
        <taxon>Hymenobacteraceae</taxon>
        <taxon>Hymenobacter</taxon>
    </lineage>
</organism>
<dbReference type="InterPro" id="IPR014907">
    <property type="entry name" value="BT4734-like_N"/>
</dbReference>
<dbReference type="Proteomes" id="UP000245999">
    <property type="component" value="Chromosome"/>
</dbReference>
<evidence type="ECO:0000313" key="3">
    <source>
        <dbReference type="Proteomes" id="UP000245999"/>
    </source>
</evidence>
<accession>A0A2Z3GR37</accession>
<dbReference type="EMBL" id="CP029145">
    <property type="protein sequence ID" value="AWM34187.1"/>
    <property type="molecule type" value="Genomic_DNA"/>
</dbReference>
<reference evidence="3" key="1">
    <citation type="submission" date="2018-04" db="EMBL/GenBank/DDBJ databases">
        <title>Complete genome of Antarctic heterotrophic bacterium Hymenobacter nivis.</title>
        <authorList>
            <person name="Terashima M."/>
        </authorList>
    </citation>
    <scope>NUCLEOTIDE SEQUENCE [LARGE SCALE GENOMIC DNA]</scope>
    <source>
        <strain evidence="3">NBRC 111535</strain>
    </source>
</reference>
<gene>
    <name evidence="2" type="ORF">DDQ68_16175</name>
</gene>
<protein>
    <recommendedName>
        <fullName evidence="1">BT4734-like N-terminal domain-containing protein</fullName>
    </recommendedName>
</protein>
<dbReference type="Pfam" id="PF08800">
    <property type="entry name" value="BT4734-like_N"/>
    <property type="match status" value="1"/>
</dbReference>
<proteinExistence type="predicted"/>
<sequence>MNAPPLAAALLAAGPDALRCLFTEALPTRAVLLANLAAGWPDADAATHGPALDALLAAGHLLPSVSTRGRYRLASEVFDGYESRKEAVIKPPAPAPAIEIEPERLAPPLFSYFRGPISNPTPHAAITPAQLHTVLISPRHRAQTEALRAAPVGSPQRAELKKGLDYVTPAGTFARRANDALAEPSGLLVLDFDHVRDLAAARAALLTDAELAPELVLLFTSPSGDGLKALVRTDPAAGHLDNFRAYAAYLGRTYGPLGLTPDEAGKDVARACFVPYAPDAWLAPAYARTA</sequence>
<dbReference type="RefSeq" id="WP_109657233.1">
    <property type="nucleotide sequence ID" value="NZ_CP029145.1"/>
</dbReference>
<name>A0A2Z3GR37_9BACT</name>
<dbReference type="KEGG" id="hnv:DDQ68_16175"/>
<dbReference type="OrthoDB" id="1522635at2"/>
<dbReference type="AlphaFoldDB" id="A0A2Z3GR37"/>
<evidence type="ECO:0000313" key="2">
    <source>
        <dbReference type="EMBL" id="AWM34187.1"/>
    </source>
</evidence>